<organism evidence="1 2">
    <name type="scientific">Salix suchowensis</name>
    <dbReference type="NCBI Taxonomy" id="1278906"/>
    <lineage>
        <taxon>Eukaryota</taxon>
        <taxon>Viridiplantae</taxon>
        <taxon>Streptophyta</taxon>
        <taxon>Embryophyta</taxon>
        <taxon>Tracheophyta</taxon>
        <taxon>Spermatophyta</taxon>
        <taxon>Magnoliopsida</taxon>
        <taxon>eudicotyledons</taxon>
        <taxon>Gunneridae</taxon>
        <taxon>Pentapetalae</taxon>
        <taxon>rosids</taxon>
        <taxon>fabids</taxon>
        <taxon>Malpighiales</taxon>
        <taxon>Salicaceae</taxon>
        <taxon>Saliceae</taxon>
        <taxon>Salix</taxon>
    </lineage>
</organism>
<keyword evidence="2" id="KW-1185">Reference proteome</keyword>
<protein>
    <submittedName>
        <fullName evidence="1">Uncharacterized protein</fullName>
    </submittedName>
</protein>
<sequence>MSEILPFPLPITQETPSNTLGQTFHLPQGRVLASSFDGRDKVICSHILSPQHHDPKTLWLMTHPNFMRRASLVIDILRIPNRIDLCSAGFVGPLSYSSDGRFVSLVRIKERNPVLQGQERKARRRHSKKELPLPMVRSPIDESLESERKEEEFEILYLVQYAIECCGTEPDFTRLRKNVG</sequence>
<reference evidence="1" key="1">
    <citation type="submission" date="2022-10" db="EMBL/GenBank/DDBJ databases">
        <authorList>
            <person name="Hyden B.L."/>
            <person name="Feng K."/>
            <person name="Yates T."/>
            <person name="Jawdy S."/>
            <person name="Smart L.B."/>
            <person name="Muchero W."/>
        </authorList>
    </citation>
    <scope>NUCLEOTIDE SEQUENCE</scope>
    <source>
        <tissue evidence="1">Shoot tip</tissue>
    </source>
</reference>
<accession>A0ABQ8ZGH5</accession>
<evidence type="ECO:0000313" key="1">
    <source>
        <dbReference type="EMBL" id="KAJ6288140.1"/>
    </source>
</evidence>
<dbReference type="Proteomes" id="UP001141253">
    <property type="component" value="Unassembled WGS sequence"/>
</dbReference>
<name>A0ABQ8ZGH5_9ROSI</name>
<proteinExistence type="predicted"/>
<evidence type="ECO:0000313" key="2">
    <source>
        <dbReference type="Proteomes" id="UP001141253"/>
    </source>
</evidence>
<comment type="caution">
    <text evidence="1">The sequence shown here is derived from an EMBL/GenBank/DDBJ whole genome shotgun (WGS) entry which is preliminary data.</text>
</comment>
<gene>
    <name evidence="1" type="ORF">OIU77_022138</name>
</gene>
<dbReference type="EMBL" id="JAPFFI010000492">
    <property type="protein sequence ID" value="KAJ6288140.1"/>
    <property type="molecule type" value="Genomic_DNA"/>
</dbReference>
<reference evidence="1" key="2">
    <citation type="journal article" date="2023" name="Int. J. Mol. Sci.">
        <title>De Novo Assembly and Annotation of 11 Diverse Shrub Willow (Salix) Genomes Reveals Novel Gene Organization in Sex-Linked Regions.</title>
        <authorList>
            <person name="Hyden B."/>
            <person name="Feng K."/>
            <person name="Yates T.B."/>
            <person name="Jawdy S."/>
            <person name="Cereghino C."/>
            <person name="Smart L.B."/>
            <person name="Muchero W."/>
        </authorList>
    </citation>
    <scope>NUCLEOTIDE SEQUENCE</scope>
    <source>
        <tissue evidence="1">Shoot tip</tissue>
    </source>
</reference>